<name>A0A395LHM7_9SPHN</name>
<protein>
    <submittedName>
        <fullName evidence="3">Glycosyltransferase family 4 protein</fullName>
    </submittedName>
</protein>
<dbReference type="Pfam" id="PF13692">
    <property type="entry name" value="Glyco_trans_1_4"/>
    <property type="match status" value="1"/>
</dbReference>
<dbReference type="AlphaFoldDB" id="A0A395LHM7"/>
<dbReference type="Gene3D" id="3.40.50.2000">
    <property type="entry name" value="Glycogen Phosphorylase B"/>
    <property type="match status" value="2"/>
</dbReference>
<dbReference type="Proteomes" id="UP000254101">
    <property type="component" value="Unassembled WGS sequence"/>
</dbReference>
<sequence>MGGMESHCHQLVGALERRGHAVTLFAAPGSDASQLYPICDVPYETCLPWRDWHGSDRLQMFQDDAFGRAQRAIERGSFDIVHNNSLSPPMIEWGLASGHPIVTSQHVPPFATMSAAVARARNSHSSHFTVTSDHQLQLWSGRAGDNMHVVPNGIALDDWHEAPARSEYLLWFGRITPTKGLREAVAAARIAGVSLKIVGTIEDRPYFEDHVEPFLDHRIGYEGHLGGSALAAMVAQAQAAVVTPMWDEPFGLVAAEAMAAGVPVIAFDRGAMREVLGGCGQLVAAGDVAALAQAMAEADDLDGTPCRERVRTHFSVGRMIERYEAIYALAIAGAEVASRPPSASGEAALASNQSSTTALLA</sequence>
<organism evidence="3 4">
    <name type="scientific">Alteriqipengyuania lutimaris</name>
    <dbReference type="NCBI Taxonomy" id="1538146"/>
    <lineage>
        <taxon>Bacteria</taxon>
        <taxon>Pseudomonadati</taxon>
        <taxon>Pseudomonadota</taxon>
        <taxon>Alphaproteobacteria</taxon>
        <taxon>Sphingomonadales</taxon>
        <taxon>Erythrobacteraceae</taxon>
        <taxon>Alteriqipengyuania</taxon>
    </lineage>
</organism>
<feature type="compositionally biased region" description="Polar residues" evidence="1">
    <location>
        <begin position="350"/>
        <end position="361"/>
    </location>
</feature>
<reference evidence="3 4" key="1">
    <citation type="submission" date="2018-07" db="EMBL/GenBank/DDBJ databases">
        <title>Erythrobacter nanhaiensis sp. nov., a novel member of the genus Erythrobacter isolated from the South China Sea.</title>
        <authorList>
            <person name="Chen X."/>
            <person name="Liu J."/>
        </authorList>
    </citation>
    <scope>NUCLEOTIDE SEQUENCE [LARGE SCALE GENOMIC DNA]</scope>
    <source>
        <strain evidence="3 4">S-5</strain>
    </source>
</reference>
<gene>
    <name evidence="3" type="ORF">DL238_00055</name>
</gene>
<dbReference type="InterPro" id="IPR028098">
    <property type="entry name" value="Glyco_trans_4-like_N"/>
</dbReference>
<keyword evidence="4" id="KW-1185">Reference proteome</keyword>
<dbReference type="PANTHER" id="PTHR12526">
    <property type="entry name" value="GLYCOSYLTRANSFERASE"/>
    <property type="match status" value="1"/>
</dbReference>
<dbReference type="PANTHER" id="PTHR12526:SF595">
    <property type="entry name" value="BLL5217 PROTEIN"/>
    <property type="match status" value="1"/>
</dbReference>
<dbReference type="Pfam" id="PF13439">
    <property type="entry name" value="Glyco_transf_4"/>
    <property type="match status" value="1"/>
</dbReference>
<evidence type="ECO:0000259" key="2">
    <source>
        <dbReference type="Pfam" id="PF13439"/>
    </source>
</evidence>
<proteinExistence type="predicted"/>
<dbReference type="EMBL" id="QRBB01000001">
    <property type="protein sequence ID" value="RDS76165.1"/>
    <property type="molecule type" value="Genomic_DNA"/>
</dbReference>
<evidence type="ECO:0000256" key="1">
    <source>
        <dbReference type="SAM" id="MobiDB-lite"/>
    </source>
</evidence>
<comment type="caution">
    <text evidence="3">The sequence shown here is derived from an EMBL/GenBank/DDBJ whole genome shotgun (WGS) entry which is preliminary data.</text>
</comment>
<feature type="region of interest" description="Disordered" evidence="1">
    <location>
        <begin position="342"/>
        <end position="361"/>
    </location>
</feature>
<accession>A0A395LHM7</accession>
<feature type="domain" description="Glycosyltransferase subfamily 4-like N-terminal" evidence="2">
    <location>
        <begin position="1"/>
        <end position="157"/>
    </location>
</feature>
<evidence type="ECO:0000313" key="4">
    <source>
        <dbReference type="Proteomes" id="UP000254101"/>
    </source>
</evidence>
<dbReference type="GO" id="GO:0016757">
    <property type="term" value="F:glycosyltransferase activity"/>
    <property type="evidence" value="ECO:0007669"/>
    <property type="project" value="UniProtKB-ARBA"/>
</dbReference>
<dbReference type="SUPFAM" id="SSF53756">
    <property type="entry name" value="UDP-Glycosyltransferase/glycogen phosphorylase"/>
    <property type="match status" value="1"/>
</dbReference>
<keyword evidence="3" id="KW-0808">Transferase</keyword>
<evidence type="ECO:0000313" key="3">
    <source>
        <dbReference type="EMBL" id="RDS76165.1"/>
    </source>
</evidence>